<gene>
    <name evidence="2" type="ORF">AX774_g856</name>
</gene>
<keyword evidence="3" id="KW-1185">Reference proteome</keyword>
<reference evidence="3" key="1">
    <citation type="submission" date="2017-01" db="EMBL/GenBank/DDBJ databases">
        <authorList>
            <person name="Wang Y."/>
            <person name="White M."/>
            <person name="Kvist S."/>
            <person name="Moncalvo J.-M."/>
        </authorList>
    </citation>
    <scope>NUCLEOTIDE SEQUENCE [LARGE SCALE GENOMIC DNA]</scope>
    <source>
        <strain evidence="3">COL-18-3</strain>
    </source>
</reference>
<sequence length="231" mass="26205">MAVNHVPKISIPVELAPGKPILPSKGFTTGKYYIPIRIANPMYVPIDVELAVLDSEKVGAHVIKTTEIKARFVPDKVHINEYRELWEYDEDMEEDRDGLEGNHAVDFETEYQYKCQYRSGKGLTKGGLEEGVQTVIYKRCIEPQKQDVLSRSGNKVLIVLELDILKPRASIGVSVMMKYRYKKSVEIEDSSRGSGSLMDTGEDGQQQQSEQIQEQIVLQTVENSVFFDLEF</sequence>
<name>A0A1R1PXE0_ZANCU</name>
<accession>A0A1R1PXE0</accession>
<evidence type="ECO:0000256" key="1">
    <source>
        <dbReference type="SAM" id="MobiDB-lite"/>
    </source>
</evidence>
<feature type="region of interest" description="Disordered" evidence="1">
    <location>
        <begin position="190"/>
        <end position="209"/>
    </location>
</feature>
<comment type="caution">
    <text evidence="2">The sequence shown here is derived from an EMBL/GenBank/DDBJ whole genome shotgun (WGS) entry which is preliminary data.</text>
</comment>
<organism evidence="2 3">
    <name type="scientific">Zancudomyces culisetae</name>
    <name type="common">Gut fungus</name>
    <name type="synonym">Smittium culisetae</name>
    <dbReference type="NCBI Taxonomy" id="1213189"/>
    <lineage>
        <taxon>Eukaryota</taxon>
        <taxon>Fungi</taxon>
        <taxon>Fungi incertae sedis</taxon>
        <taxon>Zoopagomycota</taxon>
        <taxon>Kickxellomycotina</taxon>
        <taxon>Harpellomycetes</taxon>
        <taxon>Harpellales</taxon>
        <taxon>Legeriomycetaceae</taxon>
        <taxon>Zancudomyces</taxon>
    </lineage>
</organism>
<evidence type="ECO:0000313" key="2">
    <source>
        <dbReference type="EMBL" id="OMH85568.1"/>
    </source>
</evidence>
<protein>
    <submittedName>
        <fullName evidence="2">Uncharacterized protein</fullName>
    </submittedName>
</protein>
<dbReference type="Proteomes" id="UP000188320">
    <property type="component" value="Unassembled WGS sequence"/>
</dbReference>
<evidence type="ECO:0000313" key="3">
    <source>
        <dbReference type="Proteomes" id="UP000188320"/>
    </source>
</evidence>
<dbReference type="AlphaFoldDB" id="A0A1R1PXE0"/>
<proteinExistence type="predicted"/>
<dbReference type="EMBL" id="LSSK01000071">
    <property type="protein sequence ID" value="OMH85568.1"/>
    <property type="molecule type" value="Genomic_DNA"/>
</dbReference>